<evidence type="ECO:0000313" key="2">
    <source>
        <dbReference type="Proteomes" id="UP001168877"/>
    </source>
</evidence>
<reference evidence="1" key="1">
    <citation type="journal article" date="2022" name="Plant J.">
        <title>Strategies of tolerance reflected in two North American maple genomes.</title>
        <authorList>
            <person name="McEvoy S.L."/>
            <person name="Sezen U.U."/>
            <person name="Trouern-Trend A."/>
            <person name="McMahon S.M."/>
            <person name="Schaberg P.G."/>
            <person name="Yang J."/>
            <person name="Wegrzyn J.L."/>
            <person name="Swenson N.G."/>
        </authorList>
    </citation>
    <scope>NUCLEOTIDE SEQUENCE</scope>
    <source>
        <strain evidence="1">NS2018</strain>
    </source>
</reference>
<keyword evidence="2" id="KW-1185">Reference proteome</keyword>
<comment type="caution">
    <text evidence="1">The sequence shown here is derived from an EMBL/GenBank/DDBJ whole genome shotgun (WGS) entry which is preliminary data.</text>
</comment>
<reference evidence="1" key="2">
    <citation type="submission" date="2023-06" db="EMBL/GenBank/DDBJ databases">
        <authorList>
            <person name="Swenson N.G."/>
            <person name="Wegrzyn J.L."/>
            <person name="Mcevoy S.L."/>
        </authorList>
    </citation>
    <scope>NUCLEOTIDE SEQUENCE</scope>
    <source>
        <strain evidence="1">NS2018</strain>
        <tissue evidence="1">Leaf</tissue>
    </source>
</reference>
<organism evidence="1 2">
    <name type="scientific">Acer saccharum</name>
    <name type="common">Sugar maple</name>
    <dbReference type="NCBI Taxonomy" id="4024"/>
    <lineage>
        <taxon>Eukaryota</taxon>
        <taxon>Viridiplantae</taxon>
        <taxon>Streptophyta</taxon>
        <taxon>Embryophyta</taxon>
        <taxon>Tracheophyta</taxon>
        <taxon>Spermatophyta</taxon>
        <taxon>Magnoliopsida</taxon>
        <taxon>eudicotyledons</taxon>
        <taxon>Gunneridae</taxon>
        <taxon>Pentapetalae</taxon>
        <taxon>rosids</taxon>
        <taxon>malvids</taxon>
        <taxon>Sapindales</taxon>
        <taxon>Sapindaceae</taxon>
        <taxon>Hippocastanoideae</taxon>
        <taxon>Acereae</taxon>
        <taxon>Acer</taxon>
    </lineage>
</organism>
<sequence length="89" mass="10119">MEMVLELSILSLEEQPMLSPTLLMRIAALKPVSDRISRMEGGIPPLVELLEFTDTKVQRVFAGARGPWHLKTMKIRIRLLNATLFQPSF</sequence>
<accession>A0AA39TJZ3</accession>
<dbReference type="Proteomes" id="UP001168877">
    <property type="component" value="Unassembled WGS sequence"/>
</dbReference>
<name>A0AA39TJZ3_ACESA</name>
<proteinExistence type="predicted"/>
<dbReference type="EMBL" id="JAUESC010000001">
    <property type="protein sequence ID" value="KAK0608766.1"/>
    <property type="molecule type" value="Genomic_DNA"/>
</dbReference>
<dbReference type="AlphaFoldDB" id="A0AA39TJZ3"/>
<evidence type="ECO:0000313" key="1">
    <source>
        <dbReference type="EMBL" id="KAK0608766.1"/>
    </source>
</evidence>
<protein>
    <submittedName>
        <fullName evidence="1">Uncharacterized protein</fullName>
    </submittedName>
</protein>
<gene>
    <name evidence="1" type="ORF">LWI29_035634</name>
</gene>